<gene>
    <name evidence="1" type="ORF">BaRGS_00039389</name>
</gene>
<keyword evidence="2" id="KW-1185">Reference proteome</keyword>
<sequence>MTDAKSTCDTSDTQRGDNGSLTCHFDKNLRQNYTAFAVHRYNLTGALINPARVLDCFWKSTEDLKCTADDGYSFNETVTNKITVEIHEASDKHVGRYACLEVPPVPGEFSYCTFQPKEPPQVSSTQSADVSTAVLTFHTLYIFSLAAVVHYIPVPSLVCRHANSFSHTLTRKHAANMLSLASAL</sequence>
<dbReference type="Proteomes" id="UP001519460">
    <property type="component" value="Unassembled WGS sequence"/>
</dbReference>
<dbReference type="AlphaFoldDB" id="A0ABD0J455"/>
<organism evidence="1 2">
    <name type="scientific">Batillaria attramentaria</name>
    <dbReference type="NCBI Taxonomy" id="370345"/>
    <lineage>
        <taxon>Eukaryota</taxon>
        <taxon>Metazoa</taxon>
        <taxon>Spiralia</taxon>
        <taxon>Lophotrochozoa</taxon>
        <taxon>Mollusca</taxon>
        <taxon>Gastropoda</taxon>
        <taxon>Caenogastropoda</taxon>
        <taxon>Sorbeoconcha</taxon>
        <taxon>Cerithioidea</taxon>
        <taxon>Batillariidae</taxon>
        <taxon>Batillaria</taxon>
    </lineage>
</organism>
<protein>
    <submittedName>
        <fullName evidence="1">Uncharacterized protein</fullName>
    </submittedName>
</protein>
<comment type="caution">
    <text evidence="1">The sequence shown here is derived from an EMBL/GenBank/DDBJ whole genome shotgun (WGS) entry which is preliminary data.</text>
</comment>
<evidence type="ECO:0000313" key="2">
    <source>
        <dbReference type="Proteomes" id="UP001519460"/>
    </source>
</evidence>
<evidence type="ECO:0000313" key="1">
    <source>
        <dbReference type="EMBL" id="KAK7455964.1"/>
    </source>
</evidence>
<name>A0ABD0J455_9CAEN</name>
<proteinExistence type="predicted"/>
<dbReference type="EMBL" id="JACVVK020000685">
    <property type="protein sequence ID" value="KAK7455964.1"/>
    <property type="molecule type" value="Genomic_DNA"/>
</dbReference>
<accession>A0ABD0J455</accession>
<reference evidence="1 2" key="1">
    <citation type="journal article" date="2023" name="Sci. Data">
        <title>Genome assembly of the Korean intertidal mud-creeper Batillaria attramentaria.</title>
        <authorList>
            <person name="Patra A.K."/>
            <person name="Ho P.T."/>
            <person name="Jun S."/>
            <person name="Lee S.J."/>
            <person name="Kim Y."/>
            <person name="Won Y.J."/>
        </authorList>
    </citation>
    <scope>NUCLEOTIDE SEQUENCE [LARGE SCALE GENOMIC DNA]</scope>
    <source>
        <strain evidence="1">Wonlab-2016</strain>
    </source>
</reference>